<dbReference type="CDD" id="cd00801">
    <property type="entry name" value="INT_P4_C"/>
    <property type="match status" value="1"/>
</dbReference>
<keyword evidence="2" id="KW-0229">DNA integration</keyword>
<dbReference type="RefSeq" id="WP_268076218.1">
    <property type="nucleotide sequence ID" value="NZ_CP109965.1"/>
</dbReference>
<dbReference type="PANTHER" id="PTHR30629">
    <property type="entry name" value="PROPHAGE INTEGRASE"/>
    <property type="match status" value="1"/>
</dbReference>
<feature type="domain" description="Tyr recombinase" evidence="5">
    <location>
        <begin position="208"/>
        <end position="385"/>
    </location>
</feature>
<evidence type="ECO:0000259" key="5">
    <source>
        <dbReference type="PROSITE" id="PS51898"/>
    </source>
</evidence>
<keyword evidence="4" id="KW-0233">DNA recombination</keyword>
<gene>
    <name evidence="6" type="ORF">OLW01_11380</name>
</gene>
<dbReference type="PROSITE" id="PS51898">
    <property type="entry name" value="TYR_RECOMBINASE"/>
    <property type="match status" value="1"/>
</dbReference>
<dbReference type="Pfam" id="PF13356">
    <property type="entry name" value="Arm-DNA-bind_3"/>
    <property type="match status" value="1"/>
</dbReference>
<reference evidence="6" key="1">
    <citation type="submission" date="2022-10" db="EMBL/GenBank/DDBJ databases">
        <title>Catenovulum adriacola sp. nov. isolated in the Harbour of Susak.</title>
        <authorList>
            <person name="Schoch T."/>
            <person name="Reich S.J."/>
            <person name="Stoeferle S."/>
            <person name="Flaiz M."/>
            <person name="Kazda M."/>
            <person name="Riedel C.U."/>
            <person name="Duerre P."/>
        </authorList>
    </citation>
    <scope>NUCLEOTIDE SEQUENCE</scope>
    <source>
        <strain evidence="6">TS8</strain>
    </source>
</reference>
<proteinExistence type="inferred from homology"/>
<evidence type="ECO:0000256" key="1">
    <source>
        <dbReference type="ARBA" id="ARBA00008857"/>
    </source>
</evidence>
<dbReference type="InterPro" id="IPR025166">
    <property type="entry name" value="Integrase_DNA_bind_dom"/>
</dbReference>
<accession>A0ABY7AQN3</accession>
<dbReference type="InterPro" id="IPR038488">
    <property type="entry name" value="Integrase_DNA-bd_sf"/>
</dbReference>
<evidence type="ECO:0000313" key="7">
    <source>
        <dbReference type="Proteomes" id="UP001163726"/>
    </source>
</evidence>
<evidence type="ECO:0000256" key="3">
    <source>
        <dbReference type="ARBA" id="ARBA00023125"/>
    </source>
</evidence>
<comment type="similarity">
    <text evidence="1">Belongs to the 'phage' integrase family.</text>
</comment>
<dbReference type="EMBL" id="CP109965">
    <property type="protein sequence ID" value="WAJ71625.1"/>
    <property type="molecule type" value="Genomic_DNA"/>
</dbReference>
<keyword evidence="3" id="KW-0238">DNA-binding</keyword>
<dbReference type="Gene3D" id="1.10.443.10">
    <property type="entry name" value="Intergrase catalytic core"/>
    <property type="match status" value="1"/>
</dbReference>
<dbReference type="NCBIfam" id="NF007246">
    <property type="entry name" value="PRK09692.1"/>
    <property type="match status" value="1"/>
</dbReference>
<dbReference type="Proteomes" id="UP001163726">
    <property type="component" value="Chromosome"/>
</dbReference>
<dbReference type="InterPro" id="IPR002104">
    <property type="entry name" value="Integrase_catalytic"/>
</dbReference>
<dbReference type="Pfam" id="PF00589">
    <property type="entry name" value="Phage_integrase"/>
    <property type="match status" value="1"/>
</dbReference>
<dbReference type="SUPFAM" id="SSF56349">
    <property type="entry name" value="DNA breaking-rejoining enzymes"/>
    <property type="match status" value="1"/>
</dbReference>
<evidence type="ECO:0000313" key="6">
    <source>
        <dbReference type="EMBL" id="WAJ71625.1"/>
    </source>
</evidence>
<keyword evidence="7" id="KW-1185">Reference proteome</keyword>
<dbReference type="InterPro" id="IPR050808">
    <property type="entry name" value="Phage_Integrase"/>
</dbReference>
<evidence type="ECO:0000256" key="2">
    <source>
        <dbReference type="ARBA" id="ARBA00022908"/>
    </source>
</evidence>
<dbReference type="Pfam" id="PF22022">
    <property type="entry name" value="Phage_int_M"/>
    <property type="match status" value="1"/>
</dbReference>
<sequence>MAKVKPLTNTQIKQAKPQEKVIKLADGDGLQLRIRPNGTKTWLLDYINPETKKRTSISLGSYPELSLSEARELRAQARKLIQQKIDPKRARETQNNEKQQKLQSTFELVAIKWFEVKKTTITKDYSDDIWRSLKLHLLPSLGKEPIDFITAQKMIETLKPIEAKGNLETVKRLCQRINEIMTYAVNTGILNHNPTAGIKAAFLKPKTKNMASITPDDLPNFLKTLNRASIKQVTRCLIEWQLHTMVRPGEAVKARWSEIDFENKLWHIPSETMKKNRAHIVPLTEQAIEILEFLKPISRHREFLFPADRDPKKHANEQTANAAIKRMGFKGLLVAHGLRSIASTALNEQGFDPDVIEACLAHVDKNEVRRAYNRTDYLDRRRPVMKWWSKFIEQSEKGLPENSLEGLKVVNE</sequence>
<dbReference type="Gene3D" id="1.10.150.130">
    <property type="match status" value="1"/>
</dbReference>
<dbReference type="PANTHER" id="PTHR30629:SF6">
    <property type="entry name" value="PROPHAGE INTEGRASE INTA-RELATED"/>
    <property type="match status" value="1"/>
</dbReference>
<protein>
    <submittedName>
        <fullName evidence="6">Integrase domain-containing protein</fullName>
    </submittedName>
</protein>
<dbReference type="InterPro" id="IPR010998">
    <property type="entry name" value="Integrase_recombinase_N"/>
</dbReference>
<dbReference type="InterPro" id="IPR011010">
    <property type="entry name" value="DNA_brk_join_enz"/>
</dbReference>
<dbReference type="Gene3D" id="3.30.160.390">
    <property type="entry name" value="Integrase, DNA-binding domain"/>
    <property type="match status" value="1"/>
</dbReference>
<dbReference type="InterPro" id="IPR013762">
    <property type="entry name" value="Integrase-like_cat_sf"/>
</dbReference>
<name>A0ABY7AQN3_9ALTE</name>
<organism evidence="6 7">
    <name type="scientific">Catenovulum adriaticum</name>
    <dbReference type="NCBI Taxonomy" id="2984846"/>
    <lineage>
        <taxon>Bacteria</taxon>
        <taxon>Pseudomonadati</taxon>
        <taxon>Pseudomonadota</taxon>
        <taxon>Gammaproteobacteria</taxon>
        <taxon>Alteromonadales</taxon>
        <taxon>Alteromonadaceae</taxon>
        <taxon>Catenovulum</taxon>
    </lineage>
</organism>
<evidence type="ECO:0000256" key="4">
    <source>
        <dbReference type="ARBA" id="ARBA00023172"/>
    </source>
</evidence>
<dbReference type="InterPro" id="IPR053876">
    <property type="entry name" value="Phage_int_M"/>
</dbReference>